<name>A0AAV2TE06_CALDB</name>
<sequence length="120" mass="13575">MPISPIIPSFIRSFPPHRLSTSLLIILQHNMIASAKIHQSNSHKQLESTNFSCKIYMRTHTKSFTFPLPASVSESPKKHRTVPFFCNFKISLCMILVILSSFAQSYVKVIQLTSTTYSAT</sequence>
<evidence type="ECO:0000313" key="1">
    <source>
        <dbReference type="EMBL" id="CAL5134640.1"/>
    </source>
</evidence>
<reference evidence="1" key="1">
    <citation type="submission" date="2024-06" db="EMBL/GenBank/DDBJ databases">
        <authorList>
            <person name="Liu X."/>
            <person name="Lenzi L."/>
            <person name="Haldenby T S."/>
            <person name="Uol C."/>
        </authorList>
    </citation>
    <scope>NUCLEOTIDE SEQUENCE</scope>
</reference>
<organism evidence="1 2">
    <name type="scientific">Calicophoron daubneyi</name>
    <name type="common">Rumen fluke</name>
    <name type="synonym">Paramphistomum daubneyi</name>
    <dbReference type="NCBI Taxonomy" id="300641"/>
    <lineage>
        <taxon>Eukaryota</taxon>
        <taxon>Metazoa</taxon>
        <taxon>Spiralia</taxon>
        <taxon>Lophotrochozoa</taxon>
        <taxon>Platyhelminthes</taxon>
        <taxon>Trematoda</taxon>
        <taxon>Digenea</taxon>
        <taxon>Plagiorchiida</taxon>
        <taxon>Pronocephalata</taxon>
        <taxon>Paramphistomoidea</taxon>
        <taxon>Paramphistomidae</taxon>
        <taxon>Calicophoron</taxon>
    </lineage>
</organism>
<accession>A0AAV2TE06</accession>
<evidence type="ECO:0000313" key="2">
    <source>
        <dbReference type="Proteomes" id="UP001497525"/>
    </source>
</evidence>
<dbReference type="Proteomes" id="UP001497525">
    <property type="component" value="Unassembled WGS sequence"/>
</dbReference>
<proteinExistence type="predicted"/>
<protein>
    <submittedName>
        <fullName evidence="1">Uncharacterized protein</fullName>
    </submittedName>
</protein>
<comment type="caution">
    <text evidence="1">The sequence shown here is derived from an EMBL/GenBank/DDBJ whole genome shotgun (WGS) entry which is preliminary data.</text>
</comment>
<gene>
    <name evidence="1" type="ORF">CDAUBV1_LOCUS8496</name>
</gene>
<dbReference type="AlphaFoldDB" id="A0AAV2TE06"/>
<dbReference type="EMBL" id="CAXLJL010000212">
    <property type="protein sequence ID" value="CAL5134640.1"/>
    <property type="molecule type" value="Genomic_DNA"/>
</dbReference>